<dbReference type="Proteomes" id="UP001595923">
    <property type="component" value="Unassembled WGS sequence"/>
</dbReference>
<evidence type="ECO:0000259" key="2">
    <source>
        <dbReference type="Pfam" id="PF04149"/>
    </source>
</evidence>
<evidence type="ECO:0000256" key="1">
    <source>
        <dbReference type="SAM" id="MobiDB-lite"/>
    </source>
</evidence>
<evidence type="ECO:0000313" key="4">
    <source>
        <dbReference type="Proteomes" id="UP001595923"/>
    </source>
</evidence>
<gene>
    <name evidence="3" type="ORF">ACFO4E_21985</name>
</gene>
<reference evidence="4" key="1">
    <citation type="journal article" date="2019" name="Int. J. Syst. Evol. Microbiol.">
        <title>The Global Catalogue of Microorganisms (GCM) 10K type strain sequencing project: providing services to taxonomists for standard genome sequencing and annotation.</title>
        <authorList>
            <consortium name="The Broad Institute Genomics Platform"/>
            <consortium name="The Broad Institute Genome Sequencing Center for Infectious Disease"/>
            <person name="Wu L."/>
            <person name="Ma J."/>
        </authorList>
    </citation>
    <scope>NUCLEOTIDE SEQUENCE [LARGE SCALE GENOMIC DNA]</scope>
    <source>
        <strain evidence="4">XZYJ18</strain>
    </source>
</reference>
<protein>
    <submittedName>
        <fullName evidence="3">DUF397 domain-containing protein</fullName>
    </submittedName>
</protein>
<feature type="compositionally biased region" description="Polar residues" evidence="1">
    <location>
        <begin position="1"/>
        <end position="14"/>
    </location>
</feature>
<sequence length="94" mass="10449">MCSAAQRYSASSSPKLYRPERARNWSGKSRKNSMTMPDPIWHTSTYSAQSGSCVEVAEGSTVLVRDTRHRELGHLGFGSAEWRAFIQGVRSGEL</sequence>
<proteinExistence type="predicted"/>
<comment type="caution">
    <text evidence="3">The sequence shown here is derived from an EMBL/GenBank/DDBJ whole genome shotgun (WGS) entry which is preliminary data.</text>
</comment>
<evidence type="ECO:0000313" key="3">
    <source>
        <dbReference type="EMBL" id="MFC4564536.1"/>
    </source>
</evidence>
<dbReference type="InterPro" id="IPR007278">
    <property type="entry name" value="DUF397"/>
</dbReference>
<keyword evidence="4" id="KW-1185">Reference proteome</keyword>
<feature type="domain" description="DUF397" evidence="2">
    <location>
        <begin position="41"/>
        <end position="90"/>
    </location>
</feature>
<dbReference type="EMBL" id="JBHSFQ010000025">
    <property type="protein sequence ID" value="MFC4564536.1"/>
    <property type="molecule type" value="Genomic_DNA"/>
</dbReference>
<accession>A0ABV9E0C2</accession>
<feature type="region of interest" description="Disordered" evidence="1">
    <location>
        <begin position="1"/>
        <end position="38"/>
    </location>
</feature>
<dbReference type="Pfam" id="PF04149">
    <property type="entry name" value="DUF397"/>
    <property type="match status" value="1"/>
</dbReference>
<dbReference type="RefSeq" id="WP_378577740.1">
    <property type="nucleotide sequence ID" value="NZ_JBHSFQ010000025.1"/>
</dbReference>
<name>A0ABV9E0C2_9ACTN</name>
<organism evidence="3 4">
    <name type="scientific">Nocardiopsis mangrovi</name>
    <dbReference type="NCBI Taxonomy" id="1179818"/>
    <lineage>
        <taxon>Bacteria</taxon>
        <taxon>Bacillati</taxon>
        <taxon>Actinomycetota</taxon>
        <taxon>Actinomycetes</taxon>
        <taxon>Streptosporangiales</taxon>
        <taxon>Nocardiopsidaceae</taxon>
        <taxon>Nocardiopsis</taxon>
    </lineage>
</organism>